<keyword evidence="3 5" id="KW-1133">Transmembrane helix</keyword>
<evidence type="ECO:0000256" key="3">
    <source>
        <dbReference type="ARBA" id="ARBA00022989"/>
    </source>
</evidence>
<evidence type="ECO:0000256" key="2">
    <source>
        <dbReference type="ARBA" id="ARBA00022692"/>
    </source>
</evidence>
<feature type="transmembrane region" description="Helical" evidence="5">
    <location>
        <begin position="68"/>
        <end position="90"/>
    </location>
</feature>
<gene>
    <name evidence="7" type="ORF">QBC33DRAFT_527255</name>
</gene>
<dbReference type="GO" id="GO:0005886">
    <property type="term" value="C:plasma membrane"/>
    <property type="evidence" value="ECO:0007669"/>
    <property type="project" value="TreeGrafter"/>
</dbReference>
<evidence type="ECO:0000256" key="5">
    <source>
        <dbReference type="SAM" id="Phobius"/>
    </source>
</evidence>
<sequence>MEIIQILIRALQFLWTLLITALIGNVIANNRNGHMASINFAMFVAVLSWLALLYGLVAAFIESIAIPVAMIVLDGLAVLFTFISAVVLAAKLTAVNCGGNFHNKGSGWIGFGSSNTEKRCREIQASTAFMWFLFASFAASLALAAIGFRRMGGSMRSSRPTMSQVRV</sequence>
<feature type="transmembrane region" description="Helical" evidence="5">
    <location>
        <begin position="128"/>
        <end position="148"/>
    </location>
</feature>
<feature type="domain" description="MARVEL" evidence="6">
    <location>
        <begin position="4"/>
        <end position="143"/>
    </location>
</feature>
<dbReference type="Proteomes" id="UP001244011">
    <property type="component" value="Unassembled WGS sequence"/>
</dbReference>
<dbReference type="RefSeq" id="XP_060287431.1">
    <property type="nucleotide sequence ID" value="XM_060426963.1"/>
</dbReference>
<evidence type="ECO:0000313" key="7">
    <source>
        <dbReference type="EMBL" id="KAK1771218.1"/>
    </source>
</evidence>
<dbReference type="InterPro" id="IPR052649">
    <property type="entry name" value="NCE102-like"/>
</dbReference>
<organism evidence="7 8">
    <name type="scientific">Phialemonium atrogriseum</name>
    <dbReference type="NCBI Taxonomy" id="1093897"/>
    <lineage>
        <taxon>Eukaryota</taxon>
        <taxon>Fungi</taxon>
        <taxon>Dikarya</taxon>
        <taxon>Ascomycota</taxon>
        <taxon>Pezizomycotina</taxon>
        <taxon>Sordariomycetes</taxon>
        <taxon>Sordariomycetidae</taxon>
        <taxon>Cephalothecales</taxon>
        <taxon>Cephalothecaceae</taxon>
        <taxon>Phialemonium</taxon>
    </lineage>
</organism>
<dbReference type="InterPro" id="IPR008253">
    <property type="entry name" value="Marvel"/>
</dbReference>
<proteinExistence type="predicted"/>
<feature type="transmembrane region" description="Helical" evidence="5">
    <location>
        <begin position="40"/>
        <end position="61"/>
    </location>
</feature>
<dbReference type="PANTHER" id="PTHR28165">
    <property type="entry name" value="NON-CLASSICAL EXPORT PROTEIN 2-RELATED"/>
    <property type="match status" value="1"/>
</dbReference>
<comment type="caution">
    <text evidence="7">The sequence shown here is derived from an EMBL/GenBank/DDBJ whole genome shotgun (WGS) entry which is preliminary data.</text>
</comment>
<evidence type="ECO:0000313" key="8">
    <source>
        <dbReference type="Proteomes" id="UP001244011"/>
    </source>
</evidence>
<dbReference type="GO" id="GO:0070941">
    <property type="term" value="P:eisosome assembly"/>
    <property type="evidence" value="ECO:0007669"/>
    <property type="project" value="TreeGrafter"/>
</dbReference>
<dbReference type="PANTHER" id="PTHR28165:SF1">
    <property type="entry name" value="NON-CLASSICAL EXPORT PROTEIN 2-RELATED"/>
    <property type="match status" value="1"/>
</dbReference>
<feature type="transmembrane region" description="Helical" evidence="5">
    <location>
        <begin position="7"/>
        <end position="28"/>
    </location>
</feature>
<protein>
    <submittedName>
        <fullName evidence="7">Marvel domain-containing protein</fullName>
    </submittedName>
</protein>
<accession>A0AAJ0C6T4</accession>
<evidence type="ECO:0000256" key="4">
    <source>
        <dbReference type="ARBA" id="ARBA00023136"/>
    </source>
</evidence>
<dbReference type="GeneID" id="85310150"/>
<reference evidence="7" key="1">
    <citation type="submission" date="2023-06" db="EMBL/GenBank/DDBJ databases">
        <title>Genome-scale phylogeny and comparative genomics of the fungal order Sordariales.</title>
        <authorList>
            <consortium name="Lawrence Berkeley National Laboratory"/>
            <person name="Hensen N."/>
            <person name="Bonometti L."/>
            <person name="Westerberg I."/>
            <person name="Brannstrom I.O."/>
            <person name="Guillou S."/>
            <person name="Cros-Aarteil S."/>
            <person name="Calhoun S."/>
            <person name="Haridas S."/>
            <person name="Kuo A."/>
            <person name="Mondo S."/>
            <person name="Pangilinan J."/>
            <person name="Riley R."/>
            <person name="Labutti K."/>
            <person name="Andreopoulos B."/>
            <person name="Lipzen A."/>
            <person name="Chen C."/>
            <person name="Yanf M."/>
            <person name="Daum C."/>
            <person name="Ng V."/>
            <person name="Clum A."/>
            <person name="Steindorff A."/>
            <person name="Ohm R."/>
            <person name="Martin F."/>
            <person name="Silar P."/>
            <person name="Natvig D."/>
            <person name="Lalanne C."/>
            <person name="Gautier V."/>
            <person name="Ament-Velasquez S.L."/>
            <person name="Kruys A."/>
            <person name="Hutchinson M.I."/>
            <person name="Powell A.J."/>
            <person name="Barry K."/>
            <person name="Miller A.N."/>
            <person name="Grigoriev I.V."/>
            <person name="Debuchy R."/>
            <person name="Gladieux P."/>
            <person name="Thoren M.H."/>
            <person name="Johannesson H."/>
        </authorList>
    </citation>
    <scope>NUCLEOTIDE SEQUENCE</scope>
    <source>
        <strain evidence="7">8032-3</strain>
    </source>
</reference>
<evidence type="ECO:0000256" key="1">
    <source>
        <dbReference type="ARBA" id="ARBA00004141"/>
    </source>
</evidence>
<dbReference type="GO" id="GO:0072659">
    <property type="term" value="P:protein localization to plasma membrane"/>
    <property type="evidence" value="ECO:0007669"/>
    <property type="project" value="TreeGrafter"/>
</dbReference>
<name>A0AAJ0C6T4_9PEZI</name>
<keyword evidence="8" id="KW-1185">Reference proteome</keyword>
<dbReference type="GO" id="GO:0032126">
    <property type="term" value="C:eisosome"/>
    <property type="evidence" value="ECO:0007669"/>
    <property type="project" value="TreeGrafter"/>
</dbReference>
<keyword evidence="2 5" id="KW-0812">Transmembrane</keyword>
<evidence type="ECO:0000259" key="6">
    <source>
        <dbReference type="Pfam" id="PF01284"/>
    </source>
</evidence>
<keyword evidence="4 5" id="KW-0472">Membrane</keyword>
<dbReference type="AlphaFoldDB" id="A0AAJ0C6T4"/>
<comment type="subcellular location">
    <subcellularLocation>
        <location evidence="1">Membrane</location>
        <topology evidence="1">Multi-pass membrane protein</topology>
    </subcellularLocation>
</comment>
<dbReference type="Pfam" id="PF01284">
    <property type="entry name" value="MARVEL"/>
    <property type="match status" value="1"/>
</dbReference>
<dbReference type="EMBL" id="MU838999">
    <property type="protein sequence ID" value="KAK1771218.1"/>
    <property type="molecule type" value="Genomic_DNA"/>
</dbReference>